<comment type="caution">
    <text evidence="3">The sequence shown here is derived from an EMBL/GenBank/DDBJ whole genome shotgun (WGS) entry which is preliminary data.</text>
</comment>
<reference evidence="3 4" key="1">
    <citation type="submission" date="2024-02" db="EMBL/GenBank/DDBJ databases">
        <authorList>
            <person name="Daric V."/>
            <person name="Darras S."/>
        </authorList>
    </citation>
    <scope>NUCLEOTIDE SEQUENCE [LARGE SCALE GENOMIC DNA]</scope>
</reference>
<organism evidence="3 4">
    <name type="scientific">Clavelina lepadiformis</name>
    <name type="common">Light-bulb sea squirt</name>
    <name type="synonym">Ascidia lepadiformis</name>
    <dbReference type="NCBI Taxonomy" id="159417"/>
    <lineage>
        <taxon>Eukaryota</taxon>
        <taxon>Metazoa</taxon>
        <taxon>Chordata</taxon>
        <taxon>Tunicata</taxon>
        <taxon>Ascidiacea</taxon>
        <taxon>Aplousobranchia</taxon>
        <taxon>Clavelinidae</taxon>
        <taxon>Clavelina</taxon>
    </lineage>
</organism>
<dbReference type="PANTHER" id="PTHR19972">
    <property type="entry name" value="CALBINDIN"/>
    <property type="match status" value="1"/>
</dbReference>
<protein>
    <recommendedName>
        <fullName evidence="2">EF-hand domain-containing protein</fullName>
    </recommendedName>
</protein>
<proteinExistence type="predicted"/>
<dbReference type="PROSITE" id="PS50222">
    <property type="entry name" value="EF_HAND_2"/>
    <property type="match status" value="5"/>
</dbReference>
<dbReference type="Gene3D" id="1.10.238.10">
    <property type="entry name" value="EF-hand"/>
    <property type="match status" value="3"/>
</dbReference>
<dbReference type="InterPro" id="IPR011992">
    <property type="entry name" value="EF-hand-dom_pair"/>
</dbReference>
<dbReference type="Pfam" id="PF13202">
    <property type="entry name" value="EF-hand_5"/>
    <property type="match status" value="2"/>
</dbReference>
<feature type="domain" description="EF-hand" evidence="2">
    <location>
        <begin position="145"/>
        <end position="180"/>
    </location>
</feature>
<gene>
    <name evidence="3" type="ORF">CVLEPA_LOCUS16208</name>
</gene>
<evidence type="ECO:0000313" key="4">
    <source>
        <dbReference type="Proteomes" id="UP001642483"/>
    </source>
</evidence>
<feature type="domain" description="EF-hand" evidence="2">
    <location>
        <begin position="238"/>
        <end position="271"/>
    </location>
</feature>
<keyword evidence="1" id="KW-0106">Calcium</keyword>
<dbReference type="Pfam" id="PF13499">
    <property type="entry name" value="EF-hand_7"/>
    <property type="match status" value="1"/>
</dbReference>
<sequence>MDSMKDGFINAQQFANIWNQFDLNQSGFIEDHELDAFFYELSKRILKKEPTKAEHADIKASFMSAYNKDGDKRISMSELAKMLLPSDEVFLLLFRRKIPLDSSVTFMQIWRKYDKSCSGYLNVEELKDFIGDYVRVAGATVTPDKLTEYSQSIMKLFDKNHDGQLDLYDMARLINISENFLLQFNIEDSSQEERKRDFEKIFSYYDESRTGALEGAELDGFVKDLMESIKQVPITAQEVDGLRDQLLRHADKNNDGKIQKSELAICLGIHV</sequence>
<dbReference type="InterPro" id="IPR002048">
    <property type="entry name" value="EF_hand_dom"/>
</dbReference>
<dbReference type="Proteomes" id="UP001642483">
    <property type="component" value="Unassembled WGS sequence"/>
</dbReference>
<dbReference type="InterPro" id="IPR051001">
    <property type="entry name" value="Calbindin_Ca-bind"/>
</dbReference>
<feature type="domain" description="EF-hand" evidence="2">
    <location>
        <begin position="9"/>
        <end position="44"/>
    </location>
</feature>
<feature type="domain" description="EF-hand" evidence="2">
    <location>
        <begin position="193"/>
        <end position="228"/>
    </location>
</feature>
<keyword evidence="4" id="KW-1185">Reference proteome</keyword>
<accession>A0ABP0G302</accession>
<evidence type="ECO:0000259" key="2">
    <source>
        <dbReference type="PROSITE" id="PS50222"/>
    </source>
</evidence>
<dbReference type="PANTHER" id="PTHR19972:SF15">
    <property type="entry name" value="SECRETAGOGIN"/>
    <property type="match status" value="1"/>
</dbReference>
<evidence type="ECO:0000256" key="1">
    <source>
        <dbReference type="ARBA" id="ARBA00022837"/>
    </source>
</evidence>
<dbReference type="SUPFAM" id="SSF47473">
    <property type="entry name" value="EF-hand"/>
    <property type="match status" value="2"/>
</dbReference>
<dbReference type="PROSITE" id="PS00018">
    <property type="entry name" value="EF_HAND_1"/>
    <property type="match status" value="5"/>
</dbReference>
<evidence type="ECO:0000313" key="3">
    <source>
        <dbReference type="EMBL" id="CAK8685049.1"/>
    </source>
</evidence>
<feature type="domain" description="EF-hand" evidence="2">
    <location>
        <begin position="101"/>
        <end position="136"/>
    </location>
</feature>
<dbReference type="SMART" id="SM00054">
    <property type="entry name" value="EFh"/>
    <property type="match status" value="5"/>
</dbReference>
<name>A0ABP0G302_CLALP</name>
<dbReference type="InterPro" id="IPR018247">
    <property type="entry name" value="EF_Hand_1_Ca_BS"/>
</dbReference>
<dbReference type="EMBL" id="CAWYQH010000098">
    <property type="protein sequence ID" value="CAK8685049.1"/>
    <property type="molecule type" value="Genomic_DNA"/>
</dbReference>